<dbReference type="SUPFAM" id="SSF50494">
    <property type="entry name" value="Trypsin-like serine proteases"/>
    <property type="match status" value="1"/>
</dbReference>
<proteinExistence type="inferred from homology"/>
<dbReference type="PRINTS" id="PR00722">
    <property type="entry name" value="CHYMOTRYPSIN"/>
</dbReference>
<comment type="caution">
    <text evidence="2">Lacks conserved residue(s) required for the propagation of feature annotation.</text>
</comment>
<dbReference type="AlphaFoldDB" id="A0A0D3I568"/>
<dbReference type="PaxDb" id="2903-EOD06403"/>
<keyword evidence="6" id="KW-1185">Reference proteome</keyword>
<organism evidence="5 6">
    <name type="scientific">Emiliania huxleyi (strain CCMP1516)</name>
    <dbReference type="NCBI Taxonomy" id="280463"/>
    <lineage>
        <taxon>Eukaryota</taxon>
        <taxon>Haptista</taxon>
        <taxon>Haptophyta</taxon>
        <taxon>Prymnesiophyceae</taxon>
        <taxon>Isochrysidales</taxon>
        <taxon>Noelaerhabdaceae</taxon>
        <taxon>Emiliania</taxon>
    </lineage>
</organism>
<dbReference type="EnsemblProtists" id="EOD06403">
    <property type="protein sequence ID" value="EOD06403"/>
    <property type="gene ID" value="EMIHUDRAFT_453483"/>
</dbReference>
<evidence type="ECO:0000313" key="6">
    <source>
        <dbReference type="Proteomes" id="UP000013827"/>
    </source>
</evidence>
<keyword evidence="1" id="KW-1015">Disulfide bond</keyword>
<dbReference type="Gene3D" id="2.40.10.10">
    <property type="entry name" value="Trypsin-like serine proteases"/>
    <property type="match status" value="2"/>
</dbReference>
<dbReference type="Pfam" id="PF00089">
    <property type="entry name" value="Trypsin"/>
    <property type="match status" value="1"/>
</dbReference>
<dbReference type="Pfam" id="PF01079">
    <property type="entry name" value="Hint"/>
    <property type="match status" value="1"/>
</dbReference>
<dbReference type="PROSITE" id="PS51892">
    <property type="entry name" value="SUBTILASE"/>
    <property type="match status" value="1"/>
</dbReference>
<dbReference type="GO" id="GO:0004252">
    <property type="term" value="F:serine-type endopeptidase activity"/>
    <property type="evidence" value="ECO:0007669"/>
    <property type="project" value="InterPro"/>
</dbReference>
<dbReference type="GO" id="GO:0016540">
    <property type="term" value="P:protein autoprocessing"/>
    <property type="evidence" value="ECO:0007669"/>
    <property type="project" value="InterPro"/>
</dbReference>
<evidence type="ECO:0000256" key="3">
    <source>
        <dbReference type="RuleBase" id="RU363034"/>
    </source>
</evidence>
<dbReference type="eggNOG" id="KOG3627">
    <property type="taxonomic scope" value="Eukaryota"/>
</dbReference>
<name>A0A0D3I568_EMIH1</name>
<dbReference type="InterPro" id="IPR001254">
    <property type="entry name" value="Trypsin_dom"/>
</dbReference>
<reference evidence="6" key="1">
    <citation type="journal article" date="2013" name="Nature">
        <title>Pan genome of the phytoplankton Emiliania underpins its global distribution.</title>
        <authorList>
            <person name="Read B.A."/>
            <person name="Kegel J."/>
            <person name="Klute M.J."/>
            <person name="Kuo A."/>
            <person name="Lefebvre S.C."/>
            <person name="Maumus F."/>
            <person name="Mayer C."/>
            <person name="Miller J."/>
            <person name="Monier A."/>
            <person name="Salamov A."/>
            <person name="Young J."/>
            <person name="Aguilar M."/>
            <person name="Claverie J.M."/>
            <person name="Frickenhaus S."/>
            <person name="Gonzalez K."/>
            <person name="Herman E.K."/>
            <person name="Lin Y.C."/>
            <person name="Napier J."/>
            <person name="Ogata H."/>
            <person name="Sarno A.F."/>
            <person name="Shmutz J."/>
            <person name="Schroeder D."/>
            <person name="de Vargas C."/>
            <person name="Verret F."/>
            <person name="von Dassow P."/>
            <person name="Valentin K."/>
            <person name="Van de Peer Y."/>
            <person name="Wheeler G."/>
            <person name="Dacks J.B."/>
            <person name="Delwiche C.F."/>
            <person name="Dyhrman S.T."/>
            <person name="Glockner G."/>
            <person name="John U."/>
            <person name="Richards T."/>
            <person name="Worden A.Z."/>
            <person name="Zhang X."/>
            <person name="Grigoriev I.V."/>
            <person name="Allen A.E."/>
            <person name="Bidle K."/>
            <person name="Borodovsky M."/>
            <person name="Bowler C."/>
            <person name="Brownlee C."/>
            <person name="Cock J.M."/>
            <person name="Elias M."/>
            <person name="Gladyshev V.N."/>
            <person name="Groth M."/>
            <person name="Guda C."/>
            <person name="Hadaegh A."/>
            <person name="Iglesias-Rodriguez M.D."/>
            <person name="Jenkins J."/>
            <person name="Jones B.M."/>
            <person name="Lawson T."/>
            <person name="Leese F."/>
            <person name="Lindquist E."/>
            <person name="Lobanov A."/>
            <person name="Lomsadze A."/>
            <person name="Malik S.B."/>
            <person name="Marsh M.E."/>
            <person name="Mackinder L."/>
            <person name="Mock T."/>
            <person name="Mueller-Roeber B."/>
            <person name="Pagarete A."/>
            <person name="Parker M."/>
            <person name="Probert I."/>
            <person name="Quesneville H."/>
            <person name="Raines C."/>
            <person name="Rensing S.A."/>
            <person name="Riano-Pachon D.M."/>
            <person name="Richier S."/>
            <person name="Rokitta S."/>
            <person name="Shiraiwa Y."/>
            <person name="Soanes D.M."/>
            <person name="van der Giezen M."/>
            <person name="Wahlund T.M."/>
            <person name="Williams B."/>
            <person name="Wilson W."/>
            <person name="Wolfe G."/>
            <person name="Wurch L.L."/>
        </authorList>
    </citation>
    <scope>NUCLEOTIDE SEQUENCE</scope>
</reference>
<dbReference type="InterPro" id="IPR000209">
    <property type="entry name" value="Peptidase_S8/S53_dom"/>
</dbReference>
<dbReference type="InterPro" id="IPR036844">
    <property type="entry name" value="Hint_dom_sf"/>
</dbReference>
<dbReference type="GeneID" id="17252581"/>
<dbReference type="InterPro" id="IPR036852">
    <property type="entry name" value="Peptidase_S8/S53_dom_sf"/>
</dbReference>
<keyword evidence="3" id="KW-0720">Serine protease</keyword>
<dbReference type="eggNOG" id="KOG1153">
    <property type="taxonomic scope" value="Eukaryota"/>
</dbReference>
<comment type="similarity">
    <text evidence="2">Belongs to the peptidase S8 family.</text>
</comment>
<reference evidence="5" key="2">
    <citation type="submission" date="2024-10" db="UniProtKB">
        <authorList>
            <consortium name="EnsemblProtists"/>
        </authorList>
    </citation>
    <scope>IDENTIFICATION</scope>
</reference>
<dbReference type="InterPro" id="IPR001314">
    <property type="entry name" value="Peptidase_S1A"/>
</dbReference>
<protein>
    <recommendedName>
        <fullName evidence="4">Peptidase S1 domain-containing protein</fullName>
    </recommendedName>
</protein>
<dbReference type="InterPro" id="IPR018114">
    <property type="entry name" value="TRYPSIN_HIS"/>
</dbReference>
<dbReference type="SUPFAM" id="SSF52743">
    <property type="entry name" value="Subtilisin-like"/>
    <property type="match status" value="1"/>
</dbReference>
<dbReference type="Pfam" id="PF00082">
    <property type="entry name" value="Peptidase_S8"/>
    <property type="match status" value="1"/>
</dbReference>
<dbReference type="PROSITE" id="PS00134">
    <property type="entry name" value="TRYPSIN_HIS"/>
    <property type="match status" value="1"/>
</dbReference>
<dbReference type="Proteomes" id="UP000013827">
    <property type="component" value="Unassembled WGS sequence"/>
</dbReference>
<dbReference type="PANTHER" id="PTHR24252">
    <property type="entry name" value="ACROSIN-RELATED"/>
    <property type="match status" value="1"/>
</dbReference>
<dbReference type="PROSITE" id="PS50240">
    <property type="entry name" value="TRYPSIN_DOM"/>
    <property type="match status" value="1"/>
</dbReference>
<dbReference type="InterPro" id="IPR043504">
    <property type="entry name" value="Peptidase_S1_PA_chymotrypsin"/>
</dbReference>
<accession>A0A0D3I568</accession>
<dbReference type="InterPro" id="IPR001767">
    <property type="entry name" value="Hedgehog_Hint"/>
</dbReference>
<dbReference type="RefSeq" id="XP_005758832.1">
    <property type="nucleotide sequence ID" value="XM_005758775.1"/>
</dbReference>
<dbReference type="InterPro" id="IPR009003">
    <property type="entry name" value="Peptidase_S1_PA"/>
</dbReference>
<dbReference type="SUPFAM" id="SSF51294">
    <property type="entry name" value="Hedgehog/intein (Hint) domain"/>
    <property type="match status" value="1"/>
</dbReference>
<dbReference type="KEGG" id="ehx:EMIHUDRAFT_453483"/>
<dbReference type="SMART" id="SM00020">
    <property type="entry name" value="Tryp_SPc"/>
    <property type="match status" value="1"/>
</dbReference>
<dbReference type="STRING" id="2903.R1B9T1"/>
<dbReference type="FunFam" id="2.40.10.10:FF:000002">
    <property type="entry name" value="Transmembrane protease serine"/>
    <property type="match status" value="1"/>
</dbReference>
<dbReference type="CDD" id="cd00190">
    <property type="entry name" value="Tryp_SPc"/>
    <property type="match status" value="1"/>
</dbReference>
<dbReference type="InterPro" id="IPR033116">
    <property type="entry name" value="TRYPSIN_SER"/>
</dbReference>
<evidence type="ECO:0000256" key="1">
    <source>
        <dbReference type="ARBA" id="ARBA00023157"/>
    </source>
</evidence>
<keyword evidence="3" id="KW-0378">Hydrolase</keyword>
<dbReference type="PROSITE" id="PS00135">
    <property type="entry name" value="TRYPSIN_SER"/>
    <property type="match status" value="1"/>
</dbReference>
<dbReference type="HOGENOM" id="CLU_292937_0_0_1"/>
<sequence length="1039" mass="108348">MFALLAASAAAVPSRLVVTTTRGSPASVQAAQMAAARRGNVNMTIRAAHKTLTVVEFEDNSTARAFQDQAERSGLRVEEDQRRFLATSSASASRKRQLAEETPWGIERVYNEAVPNASFFPSAGVVGVYPGAPDLKIVKVFGEVGLLDDPSTPDEDEACGWTYASQLVDAVQRCVDSGAKIVSMSLGGPGRSDFERDAFQTFFDDGILSIAAAGNDGDDSYNYPGSYSSVMSVAATDSNNKKASFSQYNDEVDIAAPGVDLVSTVGPPRDTGVGPPGYDSSGGTSMAAPHVFGLAMVFWNKYPSYTNAEVRTALEEGAEDLGETGIDDYFGHGLVNYQGAEMRLFTPSPPPSPPLAPPAPPIEFQVTVGGGSSEGEVSWTLTCSGALIGSGGAPYSGTLSAPPGECTLDMYDSDGDGWNGNLWEGAGYTYTWLVSLDGPGYFIGKHYCGGTLIAPDWVLTAAHCTQDTVGRVAVGMHVVADVNTDPCVSLHEVAEIFNHEDYGSPNSESNDVSLLKLATPVTGYAPIDLLDGPGMDTPFQEHLAMLTVAGWGTMSSDGVSSPEAMEVDVPVVKNEDCNVAYSGQIDDTMICAGDTANGGEDACQGDSGGPLFGIDADGNYVLTGIVSWGSGCADANFPGVYARVSHFDEWGCTIYNVPPVGLDVIAFDVEGDPYPYYDYDGDGDFRNDCPFDHLFVNGVKYCGTSGPAGVVPSDGTMTWGVVVEEVSVIKFTVVVTISAEVNDIDVTELEGSFRPAQQCFEPECGLTVTLQPVEQSAARGALQAAGTVASSTASVFKDGNTLSAVRNANYVFARNSATQAGNILNQPVSESMDPSCFPSSAMVQRADGETAPLSSLSAGDSILVAAADGTLAFDAAAFFLSLTTATATVTLTPTHKLPAGPAKALKQASEVAVGETIWLASPAAGALEPVLKISTVVADGLHSPLTKHGGWPIVDGVATSYNSAAVVARNKYLVPLVEAVCPSLGRLVVAAANPKAMHYIDGEVVEPLSSLELAHAAVVTLTAASTTFGARSSSRHRLS</sequence>
<evidence type="ECO:0000313" key="5">
    <source>
        <dbReference type="EnsemblProtists" id="EOD06403"/>
    </source>
</evidence>
<feature type="domain" description="Peptidase S1" evidence="4">
    <location>
        <begin position="417"/>
        <end position="650"/>
    </location>
</feature>
<dbReference type="Gene3D" id="3.40.50.200">
    <property type="entry name" value="Peptidase S8/S53 domain"/>
    <property type="match status" value="1"/>
</dbReference>
<evidence type="ECO:0000256" key="2">
    <source>
        <dbReference type="PROSITE-ProRule" id="PRU01240"/>
    </source>
</evidence>
<keyword evidence="3" id="KW-0645">Protease</keyword>
<dbReference type="PANTHER" id="PTHR24252:SF7">
    <property type="entry name" value="HYALIN"/>
    <property type="match status" value="1"/>
</dbReference>
<evidence type="ECO:0000259" key="4">
    <source>
        <dbReference type="PROSITE" id="PS50240"/>
    </source>
</evidence>
<dbReference type="Gene3D" id="2.170.16.10">
    <property type="entry name" value="Hedgehog/Intein (Hint) domain"/>
    <property type="match status" value="1"/>
</dbReference>